<comment type="subcellular location">
    <subcellularLocation>
        <location evidence="1 6">Cytoplasm</location>
        <location evidence="1 6">Cytosol</location>
    </subcellularLocation>
</comment>
<evidence type="ECO:0000256" key="6">
    <source>
        <dbReference type="PIRNR" id="PIRNR039090"/>
    </source>
</evidence>
<keyword evidence="5" id="KW-0143">Chaperone</keyword>
<dbReference type="EMBL" id="JAKOGG010000002">
    <property type="protein sequence ID" value="MCS4555359.1"/>
    <property type="molecule type" value="Genomic_DNA"/>
</dbReference>
<organism evidence="7 8">
    <name type="scientific">Shewanella electrica</name>
    <dbReference type="NCBI Taxonomy" id="515560"/>
    <lineage>
        <taxon>Bacteria</taxon>
        <taxon>Pseudomonadati</taxon>
        <taxon>Pseudomonadota</taxon>
        <taxon>Gammaproteobacteria</taxon>
        <taxon>Alteromonadales</taxon>
        <taxon>Shewanellaceae</taxon>
        <taxon>Shewanella</taxon>
    </lineage>
</organism>
<dbReference type="PANTHER" id="PTHR34773:SF1">
    <property type="entry name" value="FLAGELLAR SECRETION CHAPERONE FLIS"/>
    <property type="match status" value="1"/>
</dbReference>
<dbReference type="InterPro" id="IPR036584">
    <property type="entry name" value="FliS_sf"/>
</dbReference>
<dbReference type="InterPro" id="IPR003713">
    <property type="entry name" value="FliS"/>
</dbReference>
<keyword evidence="3 6" id="KW-0963">Cytoplasm</keyword>
<name>A0ABT2FGB3_9GAMM</name>
<comment type="caution">
    <text evidence="7">The sequence shown here is derived from an EMBL/GenBank/DDBJ whole genome shotgun (WGS) entry which is preliminary data.</text>
</comment>
<accession>A0ABT2FGB3</accession>
<dbReference type="NCBIfam" id="TIGR00208">
    <property type="entry name" value="fliS"/>
    <property type="match status" value="1"/>
</dbReference>
<evidence type="ECO:0000256" key="3">
    <source>
        <dbReference type="ARBA" id="ARBA00022490"/>
    </source>
</evidence>
<dbReference type="PANTHER" id="PTHR34773">
    <property type="entry name" value="FLAGELLAR SECRETION CHAPERONE FLIS"/>
    <property type="match status" value="1"/>
</dbReference>
<evidence type="ECO:0000256" key="2">
    <source>
        <dbReference type="ARBA" id="ARBA00008787"/>
    </source>
</evidence>
<dbReference type="Pfam" id="PF02561">
    <property type="entry name" value="FliS"/>
    <property type="match status" value="1"/>
</dbReference>
<dbReference type="RefSeq" id="WP_238894767.1">
    <property type="nucleotide sequence ID" value="NZ_JAKOGG010000002.1"/>
</dbReference>
<evidence type="ECO:0000256" key="1">
    <source>
        <dbReference type="ARBA" id="ARBA00004514"/>
    </source>
</evidence>
<evidence type="ECO:0000313" key="8">
    <source>
        <dbReference type="Proteomes" id="UP001201549"/>
    </source>
</evidence>
<reference evidence="8" key="1">
    <citation type="submission" date="2023-07" db="EMBL/GenBank/DDBJ databases">
        <title>Shewanella mangrovi sp. nov., an acetaldehyde- degrading bacterium isolated from mangrove sediment.</title>
        <authorList>
            <person name="Liu Y."/>
        </authorList>
    </citation>
    <scope>NUCLEOTIDE SEQUENCE [LARGE SCALE GENOMIC DNA]</scope>
    <source>
        <strain evidence="8">C32</strain>
    </source>
</reference>
<dbReference type="Proteomes" id="UP001201549">
    <property type="component" value="Unassembled WGS sequence"/>
</dbReference>
<sequence>MFDTGYSAYQNTAVEGKAAGADVQQLVLMLFDGFLEELERTVGHINGRRFERKANSVEKMLRILGGLEASLDLDKGGELAANMARLYDHCGQQVLQASLRNTTEPLDNVRTVMTNLQEGWKGIGSQA</sequence>
<dbReference type="CDD" id="cd16098">
    <property type="entry name" value="FliS"/>
    <property type="match status" value="1"/>
</dbReference>
<keyword evidence="8" id="KW-1185">Reference proteome</keyword>
<gene>
    <name evidence="7" type="primary">fliS</name>
    <name evidence="7" type="ORF">L9G74_02805</name>
</gene>
<dbReference type="SUPFAM" id="SSF101116">
    <property type="entry name" value="Flagellar export chaperone FliS"/>
    <property type="match status" value="1"/>
</dbReference>
<evidence type="ECO:0000313" key="7">
    <source>
        <dbReference type="EMBL" id="MCS4555359.1"/>
    </source>
</evidence>
<comment type="similarity">
    <text evidence="2 6">Belongs to the FliS family.</text>
</comment>
<keyword evidence="7" id="KW-0969">Cilium</keyword>
<proteinExistence type="inferred from homology"/>
<evidence type="ECO:0000256" key="4">
    <source>
        <dbReference type="ARBA" id="ARBA00022795"/>
    </source>
</evidence>
<evidence type="ECO:0000256" key="5">
    <source>
        <dbReference type="ARBA" id="ARBA00023186"/>
    </source>
</evidence>
<keyword evidence="7" id="KW-0282">Flagellum</keyword>
<protein>
    <recommendedName>
        <fullName evidence="6">Flagellar secretion chaperone FliS</fullName>
    </recommendedName>
</protein>
<keyword evidence="7" id="KW-0966">Cell projection</keyword>
<dbReference type="Gene3D" id="1.20.120.340">
    <property type="entry name" value="Flagellar protein FliS"/>
    <property type="match status" value="1"/>
</dbReference>
<keyword evidence="4 6" id="KW-1005">Bacterial flagellum biogenesis</keyword>
<dbReference type="PIRSF" id="PIRSF039090">
    <property type="entry name" value="Flis"/>
    <property type="match status" value="1"/>
</dbReference>